<dbReference type="EMBL" id="JBHSIU010000110">
    <property type="protein sequence ID" value="MFC5006956.1"/>
    <property type="molecule type" value="Genomic_DNA"/>
</dbReference>
<sequence length="96" mass="10072">MEQPDLNSMTDDQVAEWFAGNDTSALAGTGRPAEGQFVQADETGAPAGRMVSLKMPAAMVDALDAAAGRDREGRSGIIRTAVAEWLARHPNTTEAA</sequence>
<reference evidence="3" key="1">
    <citation type="journal article" date="2019" name="Int. J. Syst. Evol. Microbiol.">
        <title>The Global Catalogue of Microorganisms (GCM) 10K type strain sequencing project: providing services to taxonomists for standard genome sequencing and annotation.</title>
        <authorList>
            <consortium name="The Broad Institute Genomics Platform"/>
            <consortium name="The Broad Institute Genome Sequencing Center for Infectious Disease"/>
            <person name="Wu L."/>
            <person name="Ma J."/>
        </authorList>
    </citation>
    <scope>NUCLEOTIDE SEQUENCE [LARGE SCALE GENOMIC DNA]</scope>
    <source>
        <strain evidence="3">CGMCC 4.7152</strain>
    </source>
</reference>
<evidence type="ECO:0000313" key="2">
    <source>
        <dbReference type="EMBL" id="MFC5006956.1"/>
    </source>
</evidence>
<dbReference type="InterPro" id="IPR002145">
    <property type="entry name" value="CopG"/>
</dbReference>
<organism evidence="2 3">
    <name type="scientific">Dactylosporangium cerinum</name>
    <dbReference type="NCBI Taxonomy" id="1434730"/>
    <lineage>
        <taxon>Bacteria</taxon>
        <taxon>Bacillati</taxon>
        <taxon>Actinomycetota</taxon>
        <taxon>Actinomycetes</taxon>
        <taxon>Micromonosporales</taxon>
        <taxon>Micromonosporaceae</taxon>
        <taxon>Dactylosporangium</taxon>
    </lineage>
</organism>
<dbReference type="RefSeq" id="WP_380127606.1">
    <property type="nucleotide sequence ID" value="NZ_JBHSIU010000110.1"/>
</dbReference>
<protein>
    <submittedName>
        <fullName evidence="2">Ribbon-helix-helix protein, CopG family</fullName>
    </submittedName>
</protein>
<keyword evidence="3" id="KW-1185">Reference proteome</keyword>
<proteinExistence type="predicted"/>
<name>A0ABV9WE02_9ACTN</name>
<dbReference type="Pfam" id="PF01402">
    <property type="entry name" value="RHH_1"/>
    <property type="match status" value="1"/>
</dbReference>
<evidence type="ECO:0000259" key="1">
    <source>
        <dbReference type="Pfam" id="PF01402"/>
    </source>
</evidence>
<comment type="caution">
    <text evidence="2">The sequence shown here is derived from an EMBL/GenBank/DDBJ whole genome shotgun (WGS) entry which is preliminary data.</text>
</comment>
<evidence type="ECO:0000313" key="3">
    <source>
        <dbReference type="Proteomes" id="UP001595912"/>
    </source>
</evidence>
<gene>
    <name evidence="2" type="ORF">ACFPIJ_55245</name>
</gene>
<feature type="domain" description="Ribbon-helix-helix protein CopG" evidence="1">
    <location>
        <begin position="51"/>
        <end position="88"/>
    </location>
</feature>
<dbReference type="Proteomes" id="UP001595912">
    <property type="component" value="Unassembled WGS sequence"/>
</dbReference>
<accession>A0ABV9WE02</accession>